<dbReference type="EMBL" id="JAWWNJ010000078">
    <property type="protein sequence ID" value="KAK7005464.1"/>
    <property type="molecule type" value="Genomic_DNA"/>
</dbReference>
<dbReference type="AlphaFoldDB" id="A0AAW0A9M2"/>
<name>A0AAW0A9M2_9AGAR</name>
<feature type="compositionally biased region" description="Polar residues" evidence="1">
    <location>
        <begin position="87"/>
        <end position="116"/>
    </location>
</feature>
<comment type="caution">
    <text evidence="2">The sequence shown here is derived from an EMBL/GenBank/DDBJ whole genome shotgun (WGS) entry which is preliminary data.</text>
</comment>
<evidence type="ECO:0000313" key="3">
    <source>
        <dbReference type="Proteomes" id="UP001362999"/>
    </source>
</evidence>
<reference evidence="2 3" key="1">
    <citation type="journal article" date="2024" name="J Genomics">
        <title>Draft genome sequencing and assembly of Favolaschia claudopus CIRM-BRFM 2984 isolated from oak limbs.</title>
        <authorList>
            <person name="Navarro D."/>
            <person name="Drula E."/>
            <person name="Chaduli D."/>
            <person name="Cazenave R."/>
            <person name="Ahrendt S."/>
            <person name="Wang J."/>
            <person name="Lipzen A."/>
            <person name="Daum C."/>
            <person name="Barry K."/>
            <person name="Grigoriev I.V."/>
            <person name="Favel A."/>
            <person name="Rosso M.N."/>
            <person name="Martin F."/>
        </authorList>
    </citation>
    <scope>NUCLEOTIDE SEQUENCE [LARGE SCALE GENOMIC DNA]</scope>
    <source>
        <strain evidence="2 3">CIRM-BRFM 2984</strain>
    </source>
</reference>
<accession>A0AAW0A9M2</accession>
<keyword evidence="3" id="KW-1185">Reference proteome</keyword>
<feature type="compositionally biased region" description="Polar residues" evidence="1">
    <location>
        <begin position="62"/>
        <end position="71"/>
    </location>
</feature>
<feature type="region of interest" description="Disordered" evidence="1">
    <location>
        <begin position="51"/>
        <end position="132"/>
    </location>
</feature>
<organism evidence="2 3">
    <name type="scientific">Favolaschia claudopus</name>
    <dbReference type="NCBI Taxonomy" id="2862362"/>
    <lineage>
        <taxon>Eukaryota</taxon>
        <taxon>Fungi</taxon>
        <taxon>Dikarya</taxon>
        <taxon>Basidiomycota</taxon>
        <taxon>Agaricomycotina</taxon>
        <taxon>Agaricomycetes</taxon>
        <taxon>Agaricomycetidae</taxon>
        <taxon>Agaricales</taxon>
        <taxon>Marasmiineae</taxon>
        <taxon>Mycenaceae</taxon>
        <taxon>Favolaschia</taxon>
    </lineage>
</organism>
<evidence type="ECO:0000313" key="2">
    <source>
        <dbReference type="EMBL" id="KAK7005464.1"/>
    </source>
</evidence>
<proteinExistence type="predicted"/>
<sequence length="233" mass="25593">MSANRRRPVVHNESQYLANRKRIENMQAYVNAASALNEEGRRNYGQMEHALQKQGQQAQLANSTQDAQQAGPSHRPFGGQANHAPALQSQPSGAFSSSNRAAAQFHQPSSHPTTSKPFAPAIPSHAQQPQTRTSPFTVLMPQSQTLPTQNLGHISTPETRSKVQTAQKQPLASASPHSMHPLRCTEEQGAAMDERRLDTTKWSVAADTYVDVAGSFGWWWRTGCTRLWTPSCG</sequence>
<dbReference type="Proteomes" id="UP001362999">
    <property type="component" value="Unassembled WGS sequence"/>
</dbReference>
<protein>
    <submittedName>
        <fullName evidence="2">Uncharacterized protein</fullName>
    </submittedName>
</protein>
<gene>
    <name evidence="2" type="ORF">R3P38DRAFT_2794646</name>
</gene>
<feature type="compositionally biased region" description="Low complexity" evidence="1">
    <location>
        <begin position="52"/>
        <end position="61"/>
    </location>
</feature>
<evidence type="ECO:0000256" key="1">
    <source>
        <dbReference type="SAM" id="MobiDB-lite"/>
    </source>
</evidence>